<gene>
    <name evidence="1" type="ORF">Atep_31550</name>
</gene>
<reference evidence="1 2" key="1">
    <citation type="submission" date="2021-04" db="EMBL/GenBank/DDBJ databases">
        <title>Complete genome sequencing of Allochromatium tepidum strain NZ.</title>
        <authorList>
            <person name="Tsukatani Y."/>
            <person name="Mori H."/>
        </authorList>
    </citation>
    <scope>NUCLEOTIDE SEQUENCE [LARGE SCALE GENOMIC DNA]</scope>
    <source>
        <strain evidence="1 2">NZ</strain>
        <plasmid evidence="1 2">pAt1</plasmid>
    </source>
</reference>
<protein>
    <submittedName>
        <fullName evidence="1">Uncharacterized protein</fullName>
    </submittedName>
</protein>
<dbReference type="Proteomes" id="UP000680679">
    <property type="component" value="Plasmid pAt1"/>
</dbReference>
<sequence length="79" mass="8714">MAWIRQPLPLSEFLMVEIMQANGKASKVLIAAVRREPVAHIGEGSDHAARRRPSLGPYGQRLTARQVESLHLFPAAARS</sequence>
<evidence type="ECO:0000313" key="1">
    <source>
        <dbReference type="EMBL" id="BCU08478.1"/>
    </source>
</evidence>
<evidence type="ECO:0000313" key="2">
    <source>
        <dbReference type="Proteomes" id="UP000680679"/>
    </source>
</evidence>
<keyword evidence="2" id="KW-1185">Reference proteome</keyword>
<organism evidence="1 2">
    <name type="scientific">Allochromatium tepidum</name>
    <dbReference type="NCBI Taxonomy" id="553982"/>
    <lineage>
        <taxon>Bacteria</taxon>
        <taxon>Pseudomonadati</taxon>
        <taxon>Pseudomonadota</taxon>
        <taxon>Gammaproteobacteria</taxon>
        <taxon>Chromatiales</taxon>
        <taxon>Chromatiaceae</taxon>
        <taxon>Allochromatium</taxon>
    </lineage>
</organism>
<geneLocation type="plasmid" evidence="1 2">
    <name>pAt1</name>
</geneLocation>
<dbReference type="EMBL" id="AP024564">
    <property type="protein sequence ID" value="BCU08478.1"/>
    <property type="molecule type" value="Genomic_DNA"/>
</dbReference>
<proteinExistence type="predicted"/>
<dbReference type="RefSeq" id="WP_213382052.1">
    <property type="nucleotide sequence ID" value="NZ_AP024564.1"/>
</dbReference>
<keyword evidence="1" id="KW-0614">Plasmid</keyword>
<name>A0ABN6GGK3_9GAMM</name>
<accession>A0ABN6GGK3</accession>